<evidence type="ECO:0000313" key="4">
    <source>
        <dbReference type="EMBL" id="ADL36392.1"/>
    </source>
</evidence>
<dbReference type="Proteomes" id="UP000001299">
    <property type="component" value="Plasmid pCY186"/>
</dbReference>
<keyword evidence="3" id="KW-0732">Signal</keyword>
<dbReference type="RefSeq" id="WP_013283040.1">
    <property type="nucleotide sequence ID" value="NC_014390.1"/>
</dbReference>
<keyword evidence="2" id="KW-0472">Membrane</keyword>
<name>E0S4R0_BUTPB</name>
<feature type="region of interest" description="Disordered" evidence="1">
    <location>
        <begin position="575"/>
        <end position="652"/>
    </location>
</feature>
<gene>
    <name evidence="4" type="ordered locus">bpr_IV027</name>
</gene>
<evidence type="ECO:0000256" key="1">
    <source>
        <dbReference type="SAM" id="MobiDB-lite"/>
    </source>
</evidence>
<keyword evidence="2" id="KW-0812">Transmembrane</keyword>
<dbReference type="EMBL" id="CP001813">
    <property type="protein sequence ID" value="ADL36392.1"/>
    <property type="molecule type" value="Genomic_DNA"/>
</dbReference>
<keyword evidence="4" id="KW-0614">Plasmid</keyword>
<feature type="transmembrane region" description="Helical" evidence="2">
    <location>
        <begin position="709"/>
        <end position="728"/>
    </location>
</feature>
<proteinExistence type="predicted"/>
<protein>
    <recommendedName>
        <fullName evidence="6">Ig-like domain (Group 3)</fullName>
    </recommendedName>
</protein>
<evidence type="ECO:0000313" key="5">
    <source>
        <dbReference type="Proteomes" id="UP000001299"/>
    </source>
</evidence>
<dbReference type="HOGENOM" id="CLU_373719_0_0_9"/>
<evidence type="ECO:0000256" key="2">
    <source>
        <dbReference type="SAM" id="Phobius"/>
    </source>
</evidence>
<evidence type="ECO:0008006" key="6">
    <source>
        <dbReference type="Google" id="ProtNLM"/>
    </source>
</evidence>
<evidence type="ECO:0000256" key="3">
    <source>
        <dbReference type="SAM" id="SignalP"/>
    </source>
</evidence>
<feature type="compositionally biased region" description="Low complexity" evidence="1">
    <location>
        <begin position="578"/>
        <end position="611"/>
    </location>
</feature>
<dbReference type="KEGG" id="bpb:bpr_IV027"/>
<sequence length="743" mass="80979">MKKHSMLKAVSAVAMSALFIPVLAGPLKVSAAEDTPKVIFSTIDGEDVEISLEKAISKESTGRTWYCNDAEVVLDESHIDTSEGTTARLKLIKATTRNHMENYKCVDREGSLEEAEVARLYVISKDNYENAELMIKDMEASSGMDLYAKDITLYIDKTPYPNFAPLKFVEDGKEVDKVRVKKGTNTYSLVDTVFKREVEAVITGVGDEIAPTIKYLKIKGDMADKFAFEKTVEALASDEESGLPDDAYYFEKDEKLSSAVKLLVVEGASADDLLGITWSKDTEYVVTDNGTYTLFVRDKAGNVAYKDINVSKISTSSPSITEVSLGKEDEKPYLYVVAKDPDNQPLMYKLNDGKWQESDKLFDLKEGDNFVVVKNEAGVVTSLKKYVYLSLYTGKEEGLSEKSLYNYIKVSPASWTNGSVSVSLVLPDSIIEKLSVSPYSINGAAFSANRTKTVSANEETVQFTVKDIYGNTHTSQVYTVTNIDKEKPSLEVVSKSGSFTIKAADSGSGIAKITVSSSSASNYVIKANSSDKVSSDNATYKAPSNGTYQFTVYDYAGNTTTVSGTMSYYTKENGKVQTAAKSSGTTTKTSSTTSKSSAATTKSSSKTSTASVDKKYAEEEKTSSATLGAKKDTEKKDNKKTASKDVSSEPVVVKEERRIISNAGNSVSPDLPEAEKIEVIREQDPALSSPPQMQTTEKLDNTNEKRLKGLVILIIAASAAAVLVAIWVNSVKGREKDDFSFRK</sequence>
<feature type="chain" id="PRO_5039315926" description="Ig-like domain (Group 3)" evidence="3">
    <location>
        <begin position="25"/>
        <end position="743"/>
    </location>
</feature>
<organism evidence="4 5">
    <name type="scientific">Butyrivibrio proteoclasticus (strain ATCC 51982 / DSM 14932 / B316)</name>
    <name type="common">Clostridium proteoclasticum</name>
    <dbReference type="NCBI Taxonomy" id="515622"/>
    <lineage>
        <taxon>Bacteria</taxon>
        <taxon>Bacillati</taxon>
        <taxon>Bacillota</taxon>
        <taxon>Clostridia</taxon>
        <taxon>Lachnospirales</taxon>
        <taxon>Lachnospiraceae</taxon>
        <taxon>Butyrivibrio</taxon>
    </lineage>
</organism>
<keyword evidence="2" id="KW-1133">Transmembrane helix</keyword>
<geneLocation type="plasmid" evidence="4 5">
    <name>pCY186</name>
</geneLocation>
<feature type="signal peptide" evidence="3">
    <location>
        <begin position="1"/>
        <end position="24"/>
    </location>
</feature>
<feature type="compositionally biased region" description="Basic and acidic residues" evidence="1">
    <location>
        <begin position="612"/>
        <end position="622"/>
    </location>
</feature>
<feature type="compositionally biased region" description="Basic and acidic residues" evidence="1">
    <location>
        <begin position="629"/>
        <end position="652"/>
    </location>
</feature>
<reference evidence="4 5" key="1">
    <citation type="journal article" date="2010" name="PLoS ONE">
        <title>The glycobiome of the rumen bacterium Butyrivibrio proteoclasticus B316(T) highlights adaptation to a polysaccharide-rich environment.</title>
        <authorList>
            <person name="Kelly W.J."/>
            <person name="Leahy S.C."/>
            <person name="Altermann E."/>
            <person name="Yeoman C.J."/>
            <person name="Dunne J.C."/>
            <person name="Kong Z."/>
            <person name="Pacheco D.M."/>
            <person name="Li D."/>
            <person name="Noel S.J."/>
            <person name="Moon C.D."/>
            <person name="Cookson A.L."/>
            <person name="Attwood G.T."/>
        </authorList>
    </citation>
    <scope>NUCLEOTIDE SEQUENCE [LARGE SCALE GENOMIC DNA]</scope>
    <source>
        <strain evidence="5">ATCC 51982 / DSM 14932 / B316</strain>
        <plasmid evidence="5">Plasmid pCY186</plasmid>
    </source>
</reference>
<accession>E0S4R0</accession>
<dbReference type="AlphaFoldDB" id="E0S4R0"/>
<keyword evidence="5" id="KW-1185">Reference proteome</keyword>